<gene>
    <name evidence="1" type="ORF">C8P63_1023</name>
</gene>
<dbReference type="AlphaFoldDB" id="A0A2T6C862"/>
<accession>A0A2T6C862</accession>
<protein>
    <submittedName>
        <fullName evidence="1">Uncharacterized protein</fullName>
    </submittedName>
</protein>
<evidence type="ECO:0000313" key="2">
    <source>
        <dbReference type="Proteomes" id="UP000244240"/>
    </source>
</evidence>
<dbReference type="EMBL" id="QBKR01000002">
    <property type="protein sequence ID" value="PTX64510.1"/>
    <property type="molecule type" value="Genomic_DNA"/>
</dbReference>
<name>A0A2T6C862_9BACL</name>
<evidence type="ECO:0000313" key="1">
    <source>
        <dbReference type="EMBL" id="PTX64510.1"/>
    </source>
</evidence>
<sequence>MRINGNVSHSPATGIIRSRKSGVLAFRWKVGSFCGKMNQIRDMRRGFLSTSCSTFFAASGER</sequence>
<proteinExistence type="predicted"/>
<organism evidence="1 2">
    <name type="scientific">Melghirimyces profundicolus</name>
    <dbReference type="NCBI Taxonomy" id="1242148"/>
    <lineage>
        <taxon>Bacteria</taxon>
        <taxon>Bacillati</taxon>
        <taxon>Bacillota</taxon>
        <taxon>Bacilli</taxon>
        <taxon>Bacillales</taxon>
        <taxon>Thermoactinomycetaceae</taxon>
        <taxon>Melghirimyces</taxon>
    </lineage>
</organism>
<reference evidence="1 2" key="1">
    <citation type="submission" date="2018-04" db="EMBL/GenBank/DDBJ databases">
        <title>Genomic Encyclopedia of Archaeal and Bacterial Type Strains, Phase II (KMG-II): from individual species to whole genera.</title>
        <authorList>
            <person name="Goeker M."/>
        </authorList>
    </citation>
    <scope>NUCLEOTIDE SEQUENCE [LARGE SCALE GENOMIC DNA]</scope>
    <source>
        <strain evidence="1 2">DSM 45787</strain>
    </source>
</reference>
<comment type="caution">
    <text evidence="1">The sequence shown here is derived from an EMBL/GenBank/DDBJ whole genome shotgun (WGS) entry which is preliminary data.</text>
</comment>
<dbReference type="Proteomes" id="UP000244240">
    <property type="component" value="Unassembled WGS sequence"/>
</dbReference>
<keyword evidence="2" id="KW-1185">Reference proteome</keyword>